<dbReference type="AlphaFoldDB" id="A0A895XQE5"/>
<organism evidence="2 3">
    <name type="scientific">Natronoglycomyces albus</name>
    <dbReference type="NCBI Taxonomy" id="2811108"/>
    <lineage>
        <taxon>Bacteria</taxon>
        <taxon>Bacillati</taxon>
        <taxon>Actinomycetota</taxon>
        <taxon>Actinomycetes</taxon>
        <taxon>Glycomycetales</taxon>
        <taxon>Glycomycetaceae</taxon>
        <taxon>Natronoglycomyces</taxon>
    </lineage>
</organism>
<evidence type="ECO:0000313" key="3">
    <source>
        <dbReference type="Proteomes" id="UP000662939"/>
    </source>
</evidence>
<dbReference type="EMBL" id="CP070496">
    <property type="protein sequence ID" value="QSB04776.1"/>
    <property type="molecule type" value="Genomic_DNA"/>
</dbReference>
<evidence type="ECO:0000313" key="2">
    <source>
        <dbReference type="EMBL" id="QSB04776.1"/>
    </source>
</evidence>
<keyword evidence="3" id="KW-1185">Reference proteome</keyword>
<dbReference type="Pfam" id="PF11662">
    <property type="entry name" value="DUF3263"/>
    <property type="match status" value="1"/>
</dbReference>
<dbReference type="RefSeq" id="WP_213170775.1">
    <property type="nucleotide sequence ID" value="NZ_CP070496.1"/>
</dbReference>
<sequence length="162" mass="17638">MTDPAVTTHAANDDPYPQPDATEAEGSANAARGQYSGEASETTTQGECDPPARSGQGRAGGVGQPSAPAQSRGYDSPEEAAPARRTTLSQLHRRVLAFEARPWKSEGAKAKAIAEEFDWSVNQYYFQLSALLDQPEAAAEQPALIRRLRAVRDERRDVRTRR</sequence>
<dbReference type="InterPro" id="IPR021678">
    <property type="entry name" value="DUF3263"/>
</dbReference>
<reference evidence="2" key="1">
    <citation type="submission" date="2021-02" db="EMBL/GenBank/DDBJ databases">
        <title>Natronoglycomyces albus gen. nov., sp. nov, a haloalkaliphilic actinobacterium from a soda solonchak soil.</title>
        <authorList>
            <person name="Sorokin D.Y."/>
            <person name="Khijniak T.V."/>
            <person name="Zakharycheva A.P."/>
            <person name="Boueva O.V."/>
            <person name="Ariskina E.V."/>
            <person name="Hahnke R.L."/>
            <person name="Bunk B."/>
            <person name="Sproer C."/>
            <person name="Schumann P."/>
            <person name="Evtushenko L.I."/>
            <person name="Kublanov I.V."/>
        </authorList>
    </citation>
    <scope>NUCLEOTIDE SEQUENCE</scope>
    <source>
        <strain evidence="2">DSM 106290</strain>
    </source>
</reference>
<accession>A0A895XQE5</accession>
<dbReference type="KEGG" id="nav:JQS30_13540"/>
<protein>
    <submittedName>
        <fullName evidence="2">DUF3263 domain-containing protein</fullName>
    </submittedName>
</protein>
<feature type="region of interest" description="Disordered" evidence="1">
    <location>
        <begin position="1"/>
        <end position="88"/>
    </location>
</feature>
<evidence type="ECO:0000256" key="1">
    <source>
        <dbReference type="SAM" id="MobiDB-lite"/>
    </source>
</evidence>
<proteinExistence type="predicted"/>
<name>A0A895XQE5_9ACTN</name>
<dbReference type="Proteomes" id="UP000662939">
    <property type="component" value="Chromosome"/>
</dbReference>
<gene>
    <name evidence="2" type="ORF">JQS30_13540</name>
</gene>
<feature type="compositionally biased region" description="Polar residues" evidence="1">
    <location>
        <begin position="37"/>
        <end position="46"/>
    </location>
</feature>